<comment type="caution">
    <text evidence="2">The sequence shown here is derived from an EMBL/GenBank/DDBJ whole genome shotgun (WGS) entry which is preliminary data.</text>
</comment>
<keyword evidence="3" id="KW-1185">Reference proteome</keyword>
<dbReference type="Proteomes" id="UP000298663">
    <property type="component" value="Unassembled WGS sequence"/>
</dbReference>
<evidence type="ECO:0000313" key="3">
    <source>
        <dbReference type="Proteomes" id="UP000298663"/>
    </source>
</evidence>
<proteinExistence type="predicted"/>
<organism evidence="2 3">
    <name type="scientific">Steinernema carpocapsae</name>
    <name type="common">Entomopathogenic nematode</name>
    <dbReference type="NCBI Taxonomy" id="34508"/>
    <lineage>
        <taxon>Eukaryota</taxon>
        <taxon>Metazoa</taxon>
        <taxon>Ecdysozoa</taxon>
        <taxon>Nematoda</taxon>
        <taxon>Chromadorea</taxon>
        <taxon>Rhabditida</taxon>
        <taxon>Tylenchina</taxon>
        <taxon>Panagrolaimomorpha</taxon>
        <taxon>Strongyloidoidea</taxon>
        <taxon>Steinernematidae</taxon>
        <taxon>Steinernema</taxon>
    </lineage>
</organism>
<evidence type="ECO:0000256" key="1">
    <source>
        <dbReference type="SAM" id="Phobius"/>
    </source>
</evidence>
<reference evidence="2 3" key="2">
    <citation type="journal article" date="2019" name="G3 (Bethesda)">
        <title>Hybrid Assembly of the Genome of the Entomopathogenic Nematode Steinernema carpocapsae Identifies the X-Chromosome.</title>
        <authorList>
            <person name="Serra L."/>
            <person name="Macchietto M."/>
            <person name="Macias-Munoz A."/>
            <person name="McGill C.J."/>
            <person name="Rodriguez I.M."/>
            <person name="Rodriguez B."/>
            <person name="Murad R."/>
            <person name="Mortazavi A."/>
        </authorList>
    </citation>
    <scope>NUCLEOTIDE SEQUENCE [LARGE SCALE GENOMIC DNA]</scope>
    <source>
        <strain evidence="2 3">ALL</strain>
    </source>
</reference>
<dbReference type="EMBL" id="AZBU02000001">
    <property type="protein sequence ID" value="TMS37322.1"/>
    <property type="molecule type" value="Genomic_DNA"/>
</dbReference>
<keyword evidence="1" id="KW-0472">Membrane</keyword>
<protein>
    <submittedName>
        <fullName evidence="2">Uncharacterized protein</fullName>
    </submittedName>
</protein>
<feature type="transmembrane region" description="Helical" evidence="1">
    <location>
        <begin position="20"/>
        <end position="40"/>
    </location>
</feature>
<gene>
    <name evidence="2" type="ORF">L596_004276</name>
</gene>
<keyword evidence="1" id="KW-1133">Transmembrane helix</keyword>
<sequence length="119" mass="13133">MSVKPQATLTAGIFRDSTRYAVMAVATFCLTAVMSNALAFNFTVICMNNDGENGLFGGRKGALLGHRRRDLDRDSAHHNNDSHVRDKERVYGFLFGLRNSDDAHALGHDLGLRIGFYDA</sequence>
<evidence type="ECO:0000313" key="2">
    <source>
        <dbReference type="EMBL" id="TMS37322.1"/>
    </source>
</evidence>
<reference evidence="2 3" key="1">
    <citation type="journal article" date="2015" name="Genome Biol.">
        <title>Comparative genomics of Steinernema reveals deeply conserved gene regulatory networks.</title>
        <authorList>
            <person name="Dillman A.R."/>
            <person name="Macchietto M."/>
            <person name="Porter C.F."/>
            <person name="Rogers A."/>
            <person name="Williams B."/>
            <person name="Antoshechkin I."/>
            <person name="Lee M.M."/>
            <person name="Goodwin Z."/>
            <person name="Lu X."/>
            <person name="Lewis E.E."/>
            <person name="Goodrich-Blair H."/>
            <person name="Stock S.P."/>
            <person name="Adams B.J."/>
            <person name="Sternberg P.W."/>
            <person name="Mortazavi A."/>
        </authorList>
    </citation>
    <scope>NUCLEOTIDE SEQUENCE [LARGE SCALE GENOMIC DNA]</scope>
    <source>
        <strain evidence="2 3">ALL</strain>
    </source>
</reference>
<dbReference type="OrthoDB" id="2985014at2759"/>
<accession>A0A4U8UVA8</accession>
<dbReference type="AlphaFoldDB" id="A0A4U8UVA8"/>
<name>A0A4U8UVA8_STECR</name>
<keyword evidence="1" id="KW-0812">Transmembrane</keyword>